<evidence type="ECO:0000313" key="2">
    <source>
        <dbReference type="Proteomes" id="UP001163831"/>
    </source>
</evidence>
<dbReference type="RefSeq" id="WP_319806663.1">
    <property type="nucleotide sequence ID" value="NZ_CP107052.1"/>
</dbReference>
<name>A0ABY6GIC4_9PROT</name>
<gene>
    <name evidence="1" type="ORF">N5W20_08245</name>
</gene>
<proteinExistence type="predicted"/>
<reference evidence="1" key="1">
    <citation type="submission" date="2022-10" db="EMBL/GenBank/DDBJ databases">
        <title>Candidatus Kirkpatrella diaphorinas gen. nov., sp. nov., an uncultured endosymbiont identified in a population of Diaphorina citri from Hawaii.</title>
        <authorList>
            <person name="Henry E.M."/>
            <person name="Carlson C.R."/>
            <person name="Kuo Y.-W."/>
        </authorList>
    </citation>
    <scope>NUCLEOTIDE SEQUENCE</scope>
    <source>
        <strain evidence="1">CADCRV1</strain>
    </source>
</reference>
<protein>
    <submittedName>
        <fullName evidence="1">Uncharacterized protein</fullName>
    </submittedName>
</protein>
<organism evidence="1 2">
    <name type="scientific">Candidatus Kirkpatrickella diaphorinae</name>
    <dbReference type="NCBI Taxonomy" id="2984322"/>
    <lineage>
        <taxon>Bacteria</taxon>
        <taxon>Pseudomonadati</taxon>
        <taxon>Pseudomonadota</taxon>
        <taxon>Alphaproteobacteria</taxon>
        <taxon>Acetobacterales</taxon>
        <taxon>Acetobacteraceae</taxon>
        <taxon>Candidatus Kirkpatrickella</taxon>
    </lineage>
</organism>
<accession>A0ABY6GIC4</accession>
<evidence type="ECO:0000313" key="1">
    <source>
        <dbReference type="EMBL" id="UYH51069.1"/>
    </source>
</evidence>
<sequence>MTVEIKTLIASANRLAKEGHRNEAERLIEEIYSYYEQLTYREVVSPPEDYAQRE</sequence>
<keyword evidence="2" id="KW-1185">Reference proteome</keyword>
<dbReference type="Proteomes" id="UP001163831">
    <property type="component" value="Chromosome"/>
</dbReference>
<dbReference type="EMBL" id="CP107052">
    <property type="protein sequence ID" value="UYH51069.1"/>
    <property type="molecule type" value="Genomic_DNA"/>
</dbReference>